<dbReference type="Pfam" id="PF03473">
    <property type="entry name" value="MOSC"/>
    <property type="match status" value="1"/>
</dbReference>
<sequence length="240" mass="27946">MVVGYLKEITRYPVKSMNGQKVHETKIMNYGLYGDRSHAYLDLTREDKFLTITQFPKMAQYRAAFRSADCESRFPVVEITTPEGQQYEWNDPSLLKELEQRCERNIQPIHFEPAHVPFGAIEEEHILIVNEKSVQALENLWGEKIDYVRFRPNLLVSLNDEPYFEETMFGKRVKIGQEVELEILRHCERCMIVNVDPDTGEISHSLLKTVVKERRNHFGVYARVIKTGLIKAGDEVTLLD</sequence>
<protein>
    <submittedName>
        <fullName evidence="2">Sulfurase</fullName>
    </submittedName>
</protein>
<dbReference type="InterPro" id="IPR011037">
    <property type="entry name" value="Pyrv_Knase-like_insert_dom_sf"/>
</dbReference>
<name>A0A1L3MR42_9BACI</name>
<dbReference type="GO" id="GO:0030170">
    <property type="term" value="F:pyridoxal phosphate binding"/>
    <property type="evidence" value="ECO:0007669"/>
    <property type="project" value="InterPro"/>
</dbReference>
<dbReference type="SUPFAM" id="SSF50800">
    <property type="entry name" value="PK beta-barrel domain-like"/>
    <property type="match status" value="1"/>
</dbReference>
<dbReference type="Proteomes" id="UP000181936">
    <property type="component" value="Chromosome"/>
</dbReference>
<dbReference type="InterPro" id="IPR005303">
    <property type="entry name" value="MOCOS_middle"/>
</dbReference>
<reference evidence="2 3" key="1">
    <citation type="journal article" date="2016" name="Sci. Rep.">
        <title>Complete genome sequence and transcriptomic analysis of a novel marine strain Bacillus weihaiensis reveals the mechanism of brown algae degradation.</title>
        <authorList>
            <person name="Zhu Y."/>
            <person name="Chen P."/>
            <person name="Bao Y."/>
            <person name="Men Y."/>
            <person name="Zeng Y."/>
            <person name="Yang J."/>
            <person name="Sun J."/>
            <person name="Sun Y."/>
        </authorList>
    </citation>
    <scope>NUCLEOTIDE SEQUENCE [LARGE SCALE GENOMIC DNA]</scope>
    <source>
        <strain evidence="2 3">Alg07</strain>
    </source>
</reference>
<dbReference type="PROSITE" id="PS51340">
    <property type="entry name" value="MOSC"/>
    <property type="match status" value="1"/>
</dbReference>
<dbReference type="GO" id="GO:0030151">
    <property type="term" value="F:molybdenum ion binding"/>
    <property type="evidence" value="ECO:0007669"/>
    <property type="project" value="InterPro"/>
</dbReference>
<dbReference type="AlphaFoldDB" id="A0A1L3MR42"/>
<gene>
    <name evidence="2" type="ORF">A9C19_08575</name>
</gene>
<dbReference type="KEGG" id="bwh:A9C19_08575"/>
<proteinExistence type="predicted"/>
<dbReference type="GO" id="GO:0003824">
    <property type="term" value="F:catalytic activity"/>
    <property type="evidence" value="ECO:0007669"/>
    <property type="project" value="InterPro"/>
</dbReference>
<dbReference type="Gene3D" id="2.40.33.20">
    <property type="entry name" value="PK beta-barrel domain-like"/>
    <property type="match status" value="1"/>
</dbReference>
<dbReference type="Pfam" id="PF03476">
    <property type="entry name" value="MOSC_N"/>
    <property type="match status" value="1"/>
</dbReference>
<feature type="domain" description="MOSC" evidence="1">
    <location>
        <begin position="95"/>
        <end position="239"/>
    </location>
</feature>
<dbReference type="OrthoDB" id="581532at2"/>
<organism evidence="2 3">
    <name type="scientific">Bacillus weihaiensis</name>
    <dbReference type="NCBI Taxonomy" id="1547283"/>
    <lineage>
        <taxon>Bacteria</taxon>
        <taxon>Bacillati</taxon>
        <taxon>Bacillota</taxon>
        <taxon>Bacilli</taxon>
        <taxon>Bacillales</taxon>
        <taxon>Bacillaceae</taxon>
        <taxon>Bacillus</taxon>
    </lineage>
</organism>
<evidence type="ECO:0000313" key="2">
    <source>
        <dbReference type="EMBL" id="APH04796.1"/>
    </source>
</evidence>
<dbReference type="InterPro" id="IPR005302">
    <property type="entry name" value="MoCF_Sase_C"/>
</dbReference>
<dbReference type="STRING" id="1547283.A9C19_08575"/>
<keyword evidence="3" id="KW-1185">Reference proteome</keyword>
<accession>A0A1L3MR42</accession>
<evidence type="ECO:0000313" key="3">
    <source>
        <dbReference type="Proteomes" id="UP000181936"/>
    </source>
</evidence>
<dbReference type="EMBL" id="CP016020">
    <property type="protein sequence ID" value="APH04796.1"/>
    <property type="molecule type" value="Genomic_DNA"/>
</dbReference>
<dbReference type="RefSeq" id="WP_072579589.1">
    <property type="nucleotide sequence ID" value="NZ_CP016020.1"/>
</dbReference>
<evidence type="ECO:0000259" key="1">
    <source>
        <dbReference type="PROSITE" id="PS51340"/>
    </source>
</evidence>